<protein>
    <recommendedName>
        <fullName evidence="6">Pentacotripeptide-repeat region of PRORP domain-containing protein</fullName>
    </recommendedName>
</protein>
<evidence type="ECO:0008006" key="6">
    <source>
        <dbReference type="Google" id="ProtNLM"/>
    </source>
</evidence>
<evidence type="ECO:0000256" key="3">
    <source>
        <dbReference type="PROSITE-ProRule" id="PRU00708"/>
    </source>
</evidence>
<dbReference type="Gene3D" id="1.25.40.10">
    <property type="entry name" value="Tetratricopeptide repeat domain"/>
    <property type="match status" value="1"/>
</dbReference>
<accession>A0A6G1ER07</accession>
<dbReference type="GO" id="GO:0003729">
    <property type="term" value="F:mRNA binding"/>
    <property type="evidence" value="ECO:0007669"/>
    <property type="project" value="TreeGrafter"/>
</dbReference>
<dbReference type="AlphaFoldDB" id="A0A6G1ER07"/>
<dbReference type="Pfam" id="PF01535">
    <property type="entry name" value="PPR"/>
    <property type="match status" value="1"/>
</dbReference>
<keyword evidence="5" id="KW-1185">Reference proteome</keyword>
<comment type="caution">
    <text evidence="4">The sequence shown here is derived from an EMBL/GenBank/DDBJ whole genome shotgun (WGS) entry which is preliminary data.</text>
</comment>
<organism evidence="4 5">
    <name type="scientific">Oryza meyeriana var. granulata</name>
    <dbReference type="NCBI Taxonomy" id="110450"/>
    <lineage>
        <taxon>Eukaryota</taxon>
        <taxon>Viridiplantae</taxon>
        <taxon>Streptophyta</taxon>
        <taxon>Embryophyta</taxon>
        <taxon>Tracheophyta</taxon>
        <taxon>Spermatophyta</taxon>
        <taxon>Magnoliopsida</taxon>
        <taxon>Liliopsida</taxon>
        <taxon>Poales</taxon>
        <taxon>Poaceae</taxon>
        <taxon>BOP clade</taxon>
        <taxon>Oryzoideae</taxon>
        <taxon>Oryzeae</taxon>
        <taxon>Oryzinae</taxon>
        <taxon>Oryza</taxon>
        <taxon>Oryza meyeriana</taxon>
    </lineage>
</organism>
<dbReference type="PANTHER" id="PTHR47933">
    <property type="entry name" value="PENTATRICOPEPTIDE REPEAT-CONTAINING PROTEIN 1, MITOCHONDRIAL"/>
    <property type="match status" value="1"/>
</dbReference>
<dbReference type="PANTHER" id="PTHR47933:SF11">
    <property type="entry name" value="PENTATRICOPEPTIDE REPEAT-CONTAINING PROTEIN 2"/>
    <property type="match status" value="1"/>
</dbReference>
<gene>
    <name evidence="4" type="ORF">E2562_029729</name>
</gene>
<evidence type="ECO:0000256" key="2">
    <source>
        <dbReference type="ARBA" id="ARBA00022946"/>
    </source>
</evidence>
<dbReference type="Proteomes" id="UP000479710">
    <property type="component" value="Unassembled WGS sequence"/>
</dbReference>
<evidence type="ECO:0000313" key="4">
    <source>
        <dbReference type="EMBL" id="KAF0927057.1"/>
    </source>
</evidence>
<dbReference type="InterPro" id="IPR002885">
    <property type="entry name" value="PPR_rpt"/>
</dbReference>
<proteinExistence type="predicted"/>
<feature type="repeat" description="PPR" evidence="3">
    <location>
        <begin position="41"/>
        <end position="75"/>
    </location>
</feature>
<dbReference type="Pfam" id="PF13041">
    <property type="entry name" value="PPR_2"/>
    <property type="match status" value="1"/>
</dbReference>
<sequence>MPVEPNAYTYYTLIRGLCGRGRAANALAVLDDMLRRRCVPDVVSYTILLEATCKRSGNKQAMKLLDEMRAKGCTPDIVTYNVVVNGIRQEGRCTAERWEDAEELMAEMGQKGCPPNVKPRAVRTGSQLRWRASSRPQINPRRPLVAKMR</sequence>
<dbReference type="InterPro" id="IPR051240">
    <property type="entry name" value="Mito_RNA-Proc/Resp"/>
</dbReference>
<name>A0A6G1ER07_9ORYZ</name>
<reference evidence="4 5" key="1">
    <citation type="submission" date="2019-11" db="EMBL/GenBank/DDBJ databases">
        <title>Whole genome sequence of Oryza granulata.</title>
        <authorList>
            <person name="Li W."/>
        </authorList>
    </citation>
    <scope>NUCLEOTIDE SEQUENCE [LARGE SCALE GENOMIC DNA]</scope>
    <source>
        <strain evidence="5">cv. Menghai</strain>
        <tissue evidence="4">Leaf</tissue>
    </source>
</reference>
<evidence type="ECO:0000313" key="5">
    <source>
        <dbReference type="Proteomes" id="UP000479710"/>
    </source>
</evidence>
<dbReference type="NCBIfam" id="TIGR00756">
    <property type="entry name" value="PPR"/>
    <property type="match status" value="3"/>
</dbReference>
<dbReference type="EMBL" id="SPHZ02000003">
    <property type="protein sequence ID" value="KAF0927057.1"/>
    <property type="molecule type" value="Genomic_DNA"/>
</dbReference>
<feature type="repeat" description="PPR" evidence="3">
    <location>
        <begin position="6"/>
        <end position="40"/>
    </location>
</feature>
<dbReference type="PROSITE" id="PS51375">
    <property type="entry name" value="PPR"/>
    <property type="match status" value="3"/>
</dbReference>
<dbReference type="OrthoDB" id="680059at2759"/>
<keyword evidence="2" id="KW-0809">Transit peptide</keyword>
<dbReference type="InterPro" id="IPR011990">
    <property type="entry name" value="TPR-like_helical_dom_sf"/>
</dbReference>
<evidence type="ECO:0000256" key="1">
    <source>
        <dbReference type="ARBA" id="ARBA00022737"/>
    </source>
</evidence>
<keyword evidence="1" id="KW-0677">Repeat</keyword>
<feature type="repeat" description="PPR" evidence="3">
    <location>
        <begin position="76"/>
        <end position="115"/>
    </location>
</feature>